<sequence length="246" mass="26442">MTVHDSNDLLDTALIPYDKIFTTPNGVFVQGTVVGIQPNKPGGAVTLADGQELPYDALVLCPGSIWEGPLAFPLEGKAVPEFVAARRAEFNNAQKIVLVGGGAVGIEYAGEIKDIWPEKEVTIVHGDSSLMNSTYSARFRKGLEDGLRSRGVNIIIKDHVDGFPPPGPVTVKTRKGVVIDADLVVPTRGTRPRTAFIAESLGAGALDEKNQIKITRTFSPWETPSTPSSRSRLRKPTLTLLSSLQT</sequence>
<keyword evidence="2" id="KW-0285">Flavoprotein</keyword>
<name>A0AAD7GVE1_MYCRO</name>
<organism evidence="6 7">
    <name type="scientific">Mycena rosella</name>
    <name type="common">Pink bonnet</name>
    <name type="synonym">Agaricus rosellus</name>
    <dbReference type="NCBI Taxonomy" id="1033263"/>
    <lineage>
        <taxon>Eukaryota</taxon>
        <taxon>Fungi</taxon>
        <taxon>Dikarya</taxon>
        <taxon>Basidiomycota</taxon>
        <taxon>Agaricomycotina</taxon>
        <taxon>Agaricomycetes</taxon>
        <taxon>Agaricomycetidae</taxon>
        <taxon>Agaricales</taxon>
        <taxon>Marasmiineae</taxon>
        <taxon>Mycenaceae</taxon>
        <taxon>Mycena</taxon>
    </lineage>
</organism>
<proteinExistence type="inferred from homology"/>
<dbReference type="GO" id="GO:0050660">
    <property type="term" value="F:flavin adenine dinucleotide binding"/>
    <property type="evidence" value="ECO:0007669"/>
    <property type="project" value="TreeGrafter"/>
</dbReference>
<dbReference type="Gene3D" id="3.50.50.100">
    <property type="match status" value="1"/>
</dbReference>
<evidence type="ECO:0000259" key="5">
    <source>
        <dbReference type="Pfam" id="PF07992"/>
    </source>
</evidence>
<dbReference type="Pfam" id="PF07992">
    <property type="entry name" value="Pyr_redox_2"/>
    <property type="match status" value="1"/>
</dbReference>
<evidence type="ECO:0000256" key="4">
    <source>
        <dbReference type="ARBA" id="ARBA00023002"/>
    </source>
</evidence>
<dbReference type="Gene3D" id="3.50.50.60">
    <property type="entry name" value="FAD/NAD(P)-binding domain"/>
    <property type="match status" value="1"/>
</dbReference>
<comment type="similarity">
    <text evidence="1">Belongs to the FAD-dependent oxidoreductase family.</text>
</comment>
<comment type="caution">
    <text evidence="6">The sequence shown here is derived from an EMBL/GenBank/DDBJ whole genome shotgun (WGS) entry which is preliminary data.</text>
</comment>
<dbReference type="PANTHER" id="PTHR43735:SF3">
    <property type="entry name" value="FERROPTOSIS SUPPRESSOR PROTEIN 1"/>
    <property type="match status" value="1"/>
</dbReference>
<feature type="domain" description="FAD/NAD(P)-binding" evidence="5">
    <location>
        <begin position="29"/>
        <end position="215"/>
    </location>
</feature>
<keyword evidence="3" id="KW-0274">FAD</keyword>
<evidence type="ECO:0000313" key="7">
    <source>
        <dbReference type="Proteomes" id="UP001221757"/>
    </source>
</evidence>
<dbReference type="AlphaFoldDB" id="A0AAD7GVE1"/>
<dbReference type="EMBL" id="JARKIE010000007">
    <property type="protein sequence ID" value="KAJ7705981.1"/>
    <property type="molecule type" value="Genomic_DNA"/>
</dbReference>
<evidence type="ECO:0000256" key="1">
    <source>
        <dbReference type="ARBA" id="ARBA00006442"/>
    </source>
</evidence>
<keyword evidence="7" id="KW-1185">Reference proteome</keyword>
<dbReference type="InterPro" id="IPR036188">
    <property type="entry name" value="FAD/NAD-bd_sf"/>
</dbReference>
<evidence type="ECO:0000256" key="2">
    <source>
        <dbReference type="ARBA" id="ARBA00022630"/>
    </source>
</evidence>
<protein>
    <recommendedName>
        <fullName evidence="5">FAD/NAD(P)-binding domain-containing protein</fullName>
    </recommendedName>
</protein>
<dbReference type="SUPFAM" id="SSF51905">
    <property type="entry name" value="FAD/NAD(P)-binding domain"/>
    <property type="match status" value="1"/>
</dbReference>
<keyword evidence="4" id="KW-0560">Oxidoreductase</keyword>
<dbReference type="PANTHER" id="PTHR43735">
    <property type="entry name" value="APOPTOSIS-INDUCING FACTOR 1"/>
    <property type="match status" value="1"/>
</dbReference>
<gene>
    <name evidence="6" type="ORF">B0H17DRAFT_1125804</name>
</gene>
<dbReference type="Proteomes" id="UP001221757">
    <property type="component" value="Unassembled WGS sequence"/>
</dbReference>
<dbReference type="InterPro" id="IPR023753">
    <property type="entry name" value="FAD/NAD-binding_dom"/>
</dbReference>
<evidence type="ECO:0000313" key="6">
    <source>
        <dbReference type="EMBL" id="KAJ7705981.1"/>
    </source>
</evidence>
<evidence type="ECO:0000256" key="3">
    <source>
        <dbReference type="ARBA" id="ARBA00022827"/>
    </source>
</evidence>
<dbReference type="GO" id="GO:0005737">
    <property type="term" value="C:cytoplasm"/>
    <property type="evidence" value="ECO:0007669"/>
    <property type="project" value="TreeGrafter"/>
</dbReference>
<reference evidence="6" key="1">
    <citation type="submission" date="2023-03" db="EMBL/GenBank/DDBJ databases">
        <title>Massive genome expansion in bonnet fungi (Mycena s.s.) driven by repeated elements and novel gene families across ecological guilds.</title>
        <authorList>
            <consortium name="Lawrence Berkeley National Laboratory"/>
            <person name="Harder C.B."/>
            <person name="Miyauchi S."/>
            <person name="Viragh M."/>
            <person name="Kuo A."/>
            <person name="Thoen E."/>
            <person name="Andreopoulos B."/>
            <person name="Lu D."/>
            <person name="Skrede I."/>
            <person name="Drula E."/>
            <person name="Henrissat B."/>
            <person name="Morin E."/>
            <person name="Kohler A."/>
            <person name="Barry K."/>
            <person name="LaButti K."/>
            <person name="Morin E."/>
            <person name="Salamov A."/>
            <person name="Lipzen A."/>
            <person name="Mereny Z."/>
            <person name="Hegedus B."/>
            <person name="Baldrian P."/>
            <person name="Stursova M."/>
            <person name="Weitz H."/>
            <person name="Taylor A."/>
            <person name="Grigoriev I.V."/>
            <person name="Nagy L.G."/>
            <person name="Martin F."/>
            <person name="Kauserud H."/>
        </authorList>
    </citation>
    <scope>NUCLEOTIDE SEQUENCE</scope>
    <source>
        <strain evidence="6">CBHHK067</strain>
    </source>
</reference>
<dbReference type="GO" id="GO:0004174">
    <property type="term" value="F:electron-transferring-flavoprotein dehydrogenase activity"/>
    <property type="evidence" value="ECO:0007669"/>
    <property type="project" value="TreeGrafter"/>
</dbReference>
<accession>A0AAD7GVE1</accession>